<organism evidence="2 3">
    <name type="scientific">Thermoactinomyces mirandus</name>
    <dbReference type="NCBI Taxonomy" id="2756294"/>
    <lineage>
        <taxon>Bacteria</taxon>
        <taxon>Bacillati</taxon>
        <taxon>Bacillota</taxon>
        <taxon>Bacilli</taxon>
        <taxon>Bacillales</taxon>
        <taxon>Thermoactinomycetaceae</taxon>
        <taxon>Thermoactinomyces</taxon>
    </lineage>
</organism>
<reference evidence="2 3" key="1">
    <citation type="submission" date="2020-07" db="EMBL/GenBank/DDBJ databases">
        <title>Thermoactinomyces phylogeny.</title>
        <authorList>
            <person name="Dunlap C."/>
        </authorList>
    </citation>
    <scope>NUCLEOTIDE SEQUENCE [LARGE SCALE GENOMIC DNA]</scope>
    <source>
        <strain evidence="2 3">AMNI-1</strain>
    </source>
</reference>
<evidence type="ECO:0000259" key="1">
    <source>
        <dbReference type="Pfam" id="PF12986"/>
    </source>
</evidence>
<keyword evidence="3" id="KW-1185">Reference proteome</keyword>
<evidence type="ECO:0000313" key="3">
    <source>
        <dbReference type="Proteomes" id="UP000538292"/>
    </source>
</evidence>
<evidence type="ECO:0000313" key="2">
    <source>
        <dbReference type="EMBL" id="MBA4602247.1"/>
    </source>
</evidence>
<dbReference type="Proteomes" id="UP000538292">
    <property type="component" value="Unassembled WGS sequence"/>
</dbReference>
<sequence>MGKSVMLAGHAKLPQRMAAKSVYDSLTLTVEIDPKYGVILDASCTLATRHAQHFIGQVLKGYSLMDGIDSIAKEMEAFYHGKAQQALIAAIRDVYQQYLIYNQKQASTT</sequence>
<dbReference type="EMBL" id="JACEOL010000027">
    <property type="protein sequence ID" value="MBA4602247.1"/>
    <property type="molecule type" value="Genomic_DNA"/>
</dbReference>
<gene>
    <name evidence="2" type="ORF">H2C83_07940</name>
</gene>
<comment type="caution">
    <text evidence="2">The sequence shown here is derived from an EMBL/GenBank/DDBJ whole genome shotgun (WGS) entry which is preliminary data.</text>
</comment>
<dbReference type="Pfam" id="PF12986">
    <property type="entry name" value="DUF3870"/>
    <property type="match status" value="1"/>
</dbReference>
<accession>A0A7W1XS11</accession>
<protein>
    <submittedName>
        <fullName evidence="2">DUF3870 domain-containing protein</fullName>
    </submittedName>
</protein>
<feature type="domain" description="DUF3870" evidence="1">
    <location>
        <begin position="7"/>
        <end position="98"/>
    </location>
</feature>
<dbReference type="RefSeq" id="WP_181739582.1">
    <property type="nucleotide sequence ID" value="NZ_JACEOL010000027.1"/>
</dbReference>
<proteinExistence type="predicted"/>
<dbReference type="AlphaFoldDB" id="A0A7W1XS11"/>
<name>A0A7W1XS11_9BACL</name>
<dbReference type="InterPro" id="IPR024617">
    <property type="entry name" value="DUF3870"/>
</dbReference>